<keyword evidence="2" id="KW-0378">Hydrolase</keyword>
<dbReference type="GO" id="GO:0006525">
    <property type="term" value="P:arginine metabolic process"/>
    <property type="evidence" value="ECO:0007669"/>
    <property type="project" value="TreeGrafter"/>
</dbReference>
<evidence type="ECO:0000256" key="1">
    <source>
        <dbReference type="ARBA" id="ARBA00008532"/>
    </source>
</evidence>
<proteinExistence type="inferred from homology"/>
<gene>
    <name evidence="4" type="ORF">G1H11_11775</name>
</gene>
<evidence type="ECO:0000256" key="3">
    <source>
        <dbReference type="PIRSR" id="PIRSR633199-1"/>
    </source>
</evidence>
<keyword evidence="4" id="KW-0808">Transferase</keyword>
<dbReference type="SUPFAM" id="SSF55909">
    <property type="entry name" value="Pentein"/>
    <property type="match status" value="1"/>
</dbReference>
<dbReference type="GO" id="GO:0045429">
    <property type="term" value="P:positive regulation of nitric oxide biosynthetic process"/>
    <property type="evidence" value="ECO:0007669"/>
    <property type="project" value="TreeGrafter"/>
</dbReference>
<dbReference type="PANTHER" id="PTHR12737">
    <property type="entry name" value="DIMETHYLARGININE DIMETHYLAMINOHYDROLASE"/>
    <property type="match status" value="1"/>
</dbReference>
<dbReference type="EMBL" id="JAAGOB010000005">
    <property type="protein sequence ID" value="NED95988.1"/>
    <property type="molecule type" value="Genomic_DNA"/>
</dbReference>
<dbReference type="GO" id="GO:0016597">
    <property type="term" value="F:amino acid binding"/>
    <property type="evidence" value="ECO:0007669"/>
    <property type="project" value="TreeGrafter"/>
</dbReference>
<accession>A0A6N9YMA2</accession>
<protein>
    <submittedName>
        <fullName evidence="4">Amidinotransferase</fullName>
    </submittedName>
</protein>
<dbReference type="Gene3D" id="3.75.10.10">
    <property type="entry name" value="L-arginine/glycine Amidinotransferase, Chain A"/>
    <property type="match status" value="1"/>
</dbReference>
<dbReference type="NCBIfam" id="NF045659">
    <property type="entry name" value="DiMArgaseDdahMtb"/>
    <property type="match status" value="1"/>
</dbReference>
<feature type="active site" description="Proton donor" evidence="3">
    <location>
        <position position="156"/>
    </location>
</feature>
<dbReference type="GO" id="GO:0000052">
    <property type="term" value="P:citrulline metabolic process"/>
    <property type="evidence" value="ECO:0007669"/>
    <property type="project" value="TreeGrafter"/>
</dbReference>
<dbReference type="GO" id="GO:0016403">
    <property type="term" value="F:dimethylargininase activity"/>
    <property type="evidence" value="ECO:0007669"/>
    <property type="project" value="TreeGrafter"/>
</dbReference>
<dbReference type="AlphaFoldDB" id="A0A6N9YMA2"/>
<comment type="similarity">
    <text evidence="1">Belongs to the DDAH family.</text>
</comment>
<evidence type="ECO:0000313" key="4">
    <source>
        <dbReference type="EMBL" id="NED95988.1"/>
    </source>
</evidence>
<feature type="active site" description="Nucleophile" evidence="3">
    <location>
        <position position="250"/>
    </location>
</feature>
<name>A0A6N9YMA2_9ACTN</name>
<comment type="caution">
    <text evidence="4">The sequence shown here is derived from an EMBL/GenBank/DDBJ whole genome shotgun (WGS) entry which is preliminary data.</text>
</comment>
<keyword evidence="5" id="KW-1185">Reference proteome</keyword>
<dbReference type="Proteomes" id="UP000469185">
    <property type="component" value="Unassembled WGS sequence"/>
</dbReference>
<dbReference type="PANTHER" id="PTHR12737:SF9">
    <property type="entry name" value="DIMETHYLARGININASE"/>
    <property type="match status" value="1"/>
</dbReference>
<dbReference type="RefSeq" id="WP_163818840.1">
    <property type="nucleotide sequence ID" value="NZ_JAAGOB010000005.1"/>
</dbReference>
<evidence type="ECO:0000256" key="2">
    <source>
        <dbReference type="ARBA" id="ARBA00022801"/>
    </source>
</evidence>
<evidence type="ECO:0000313" key="5">
    <source>
        <dbReference type="Proteomes" id="UP000469185"/>
    </source>
</evidence>
<dbReference type="Pfam" id="PF19420">
    <property type="entry name" value="DDAH_eukar"/>
    <property type="match status" value="1"/>
</dbReference>
<sequence>MCPPVHFAVEHSINPWMDPSVPVDADRALAQWRALRRTYEGLGHRVDVLEPLLGMPDMVFTANGALVIGERALGARFRAPGRAGEAPAHRRWLTDHGVDVRMPREINEGEGDFAWTGRRILAGSGFRTSPAACTELAEVFDVPVAPLHLVDPRFYHLDTALAVLDDRTIVYYPAAFSDSSQRLLASLYPEAIIATADDALVLGLNAVSDGTHVVLARQAEKLAAQIAERGYVPVPVDVSELLKSGGGVKCATLELHRATTATPAGTAGDR</sequence>
<dbReference type="GO" id="GO:0016740">
    <property type="term" value="F:transferase activity"/>
    <property type="evidence" value="ECO:0007669"/>
    <property type="project" value="UniProtKB-KW"/>
</dbReference>
<organism evidence="4 5">
    <name type="scientific">Phytoactinopolyspora alkaliphila</name>
    <dbReference type="NCBI Taxonomy" id="1783498"/>
    <lineage>
        <taxon>Bacteria</taxon>
        <taxon>Bacillati</taxon>
        <taxon>Actinomycetota</taxon>
        <taxon>Actinomycetes</taxon>
        <taxon>Jiangellales</taxon>
        <taxon>Jiangellaceae</taxon>
        <taxon>Phytoactinopolyspora</taxon>
    </lineage>
</organism>
<reference evidence="4 5" key="1">
    <citation type="submission" date="2020-02" db="EMBL/GenBank/DDBJ databases">
        <authorList>
            <person name="Li X.-J."/>
            <person name="Feng X.-M."/>
        </authorList>
    </citation>
    <scope>NUCLEOTIDE SEQUENCE [LARGE SCALE GENOMIC DNA]</scope>
    <source>
        <strain evidence="4 5">CGMCC 4.7225</strain>
    </source>
</reference>
<dbReference type="InterPro" id="IPR033199">
    <property type="entry name" value="DDAH-like"/>
</dbReference>